<proteinExistence type="predicted"/>
<organism evidence="1 2">
    <name type="scientific">candidate division MSBL1 archaeon SCGC-AAA259D14</name>
    <dbReference type="NCBI Taxonomy" id="1698261"/>
    <lineage>
        <taxon>Archaea</taxon>
        <taxon>Methanobacteriati</taxon>
        <taxon>Methanobacteriota</taxon>
        <taxon>candidate division MSBL1</taxon>
    </lineage>
</organism>
<evidence type="ECO:0000313" key="2">
    <source>
        <dbReference type="Proteomes" id="UP000070589"/>
    </source>
</evidence>
<name>A0A133U4D1_9EURY</name>
<gene>
    <name evidence="1" type="ORF">AKJ62_03895</name>
</gene>
<evidence type="ECO:0000313" key="1">
    <source>
        <dbReference type="EMBL" id="KXA89057.1"/>
    </source>
</evidence>
<dbReference type="Proteomes" id="UP000070589">
    <property type="component" value="Unassembled WGS sequence"/>
</dbReference>
<protein>
    <recommendedName>
        <fullName evidence="3">CARDB domain-containing protein</fullName>
    </recommendedName>
</protein>
<reference evidence="1 2" key="1">
    <citation type="journal article" date="2016" name="Sci. Rep.">
        <title>Metabolic traits of an uncultured archaeal lineage -MSBL1- from brine pools of the Red Sea.</title>
        <authorList>
            <person name="Mwirichia R."/>
            <person name="Alam I."/>
            <person name="Rashid M."/>
            <person name="Vinu M."/>
            <person name="Ba-Alawi W."/>
            <person name="Anthony Kamau A."/>
            <person name="Kamanda Ngugi D."/>
            <person name="Goker M."/>
            <person name="Klenk H.P."/>
            <person name="Bajic V."/>
            <person name="Stingl U."/>
        </authorList>
    </citation>
    <scope>NUCLEOTIDE SEQUENCE [LARGE SCALE GENOMIC DNA]</scope>
    <source>
        <strain evidence="1">SCGC-AAA259D14</strain>
    </source>
</reference>
<dbReference type="AlphaFoldDB" id="A0A133U4D1"/>
<evidence type="ECO:0008006" key="3">
    <source>
        <dbReference type="Google" id="ProtNLM"/>
    </source>
</evidence>
<dbReference type="EMBL" id="LHXL01000059">
    <property type="protein sequence ID" value="KXA89057.1"/>
    <property type="molecule type" value="Genomic_DNA"/>
</dbReference>
<sequence length="149" mass="16516">MYGEVPESFDPGEVVVSARSETSLNERIFGALWSLKKATLFRFENLDVSPSRVTPGEEVVVSADLHNVGGGSSPENVELIVDGVLEKRRELELEPGKAASIKFGLEKHAAGYPFRGARRFEREFFGEACVVRERQFSTGVWILSSLQIL</sequence>
<keyword evidence="2" id="KW-1185">Reference proteome</keyword>
<comment type="caution">
    <text evidence="1">The sequence shown here is derived from an EMBL/GenBank/DDBJ whole genome shotgun (WGS) entry which is preliminary data.</text>
</comment>
<accession>A0A133U4D1</accession>